<evidence type="ECO:0000313" key="2">
    <source>
        <dbReference type="Proteomes" id="UP000032303"/>
    </source>
</evidence>
<dbReference type="AlphaFoldDB" id="A0A0C5WSV1"/>
<name>A0A0C5WSV1_9GAMM</name>
<reference evidence="1 2" key="1">
    <citation type="submission" date="2013-05" db="EMBL/GenBank/DDBJ databases">
        <title>Complete genome sequence of the lipase-producing bacterium Photobacterium gaetbulicola Gung47.</title>
        <authorList>
            <person name="Kim Y.-O."/>
        </authorList>
    </citation>
    <scope>NUCLEOTIDE SEQUENCE [LARGE SCALE GENOMIC DNA]</scope>
    <source>
        <strain evidence="1 2">Gung47</strain>
    </source>
</reference>
<protein>
    <submittedName>
        <fullName evidence="1">Uncharacterized protein</fullName>
    </submittedName>
</protein>
<evidence type="ECO:0000313" key="1">
    <source>
        <dbReference type="EMBL" id="AJR09487.1"/>
    </source>
</evidence>
<dbReference type="OrthoDB" id="10002674at2"/>
<organism evidence="1 2">
    <name type="scientific">Photobacterium gaetbulicola Gung47</name>
    <dbReference type="NCBI Taxonomy" id="658445"/>
    <lineage>
        <taxon>Bacteria</taxon>
        <taxon>Pseudomonadati</taxon>
        <taxon>Pseudomonadota</taxon>
        <taxon>Gammaproteobacteria</taxon>
        <taxon>Vibrionales</taxon>
        <taxon>Vibrionaceae</taxon>
        <taxon>Photobacterium</taxon>
    </lineage>
</organism>
<dbReference type="EMBL" id="CP005974">
    <property type="protein sequence ID" value="AJR09487.1"/>
    <property type="molecule type" value="Genomic_DNA"/>
</dbReference>
<sequence length="430" mass="49197">MASSQLQIELNDQQIYEILHAAKQCPSRATNGFEHLQLTLTSFSITMLGGSSENLFKKTIPFHSSVCSPLSFSVVADFLCSALEMYTQSNHGHDKLEITITTEDNQATSISFGLSFIDSIRKQILYPVLPCHIDAVNKAFSRSHQMSINCRDLYDDLKMVAQHTEGNFKAVYLKGSQKHITALVDVGHEITEYRWPNEHSGIYEIIIDDKTLTSLQLALSYNSSDANLSQFNHELCIDTGDQQLYFEQNRSLPKLKGKKPDRTIEDIKFIIDKFYFKQEIDSYSKIREIKIHSEAFLYFNNKNIMLFYHSESTEICRLLNVKEVSSPYEGVFRFNPRSISASRIKLQPKQFVCAINHTYNSNYILTFKNSLEKGAPAIFTLDCTKRDDLKPFAKKLLTESLQMKEEDVDIEKSHAGEQMACVGFFDQDED</sequence>
<gene>
    <name evidence="1" type="ORF">H744_2c2834</name>
</gene>
<dbReference type="HOGENOM" id="CLU_637530_0_0_6"/>
<proteinExistence type="predicted"/>
<dbReference type="PATRIC" id="fig|658445.3.peg.4880"/>
<keyword evidence="2" id="KW-1185">Reference proteome</keyword>
<accession>A0A0C5WSV1</accession>
<dbReference type="Proteomes" id="UP000032303">
    <property type="component" value="Chromosome 2"/>
</dbReference>
<dbReference type="STRING" id="658445.H744_2c2834"/>
<dbReference type="KEGG" id="pgb:H744_2c2834"/>